<dbReference type="OrthoDB" id="5572523at2"/>
<name>A0A177P315_9GAMM</name>
<dbReference type="STRING" id="702114.A1355_20880"/>
<dbReference type="EMBL" id="LUUK01000050">
    <property type="protein sequence ID" value="OAI24274.1"/>
    <property type="molecule type" value="Genomic_DNA"/>
</dbReference>
<dbReference type="Proteomes" id="UP000077628">
    <property type="component" value="Unassembled WGS sequence"/>
</dbReference>
<organism evidence="1 2">
    <name type="scientific">Methylomonas koyamae</name>
    <dbReference type="NCBI Taxonomy" id="702114"/>
    <lineage>
        <taxon>Bacteria</taxon>
        <taxon>Pseudomonadati</taxon>
        <taxon>Pseudomonadota</taxon>
        <taxon>Gammaproteobacteria</taxon>
        <taxon>Methylococcales</taxon>
        <taxon>Methylococcaceae</taxon>
        <taxon>Methylomonas</taxon>
    </lineage>
</organism>
<comment type="caution">
    <text evidence="1">The sequence shown here is derived from an EMBL/GenBank/DDBJ whole genome shotgun (WGS) entry which is preliminary data.</text>
</comment>
<proteinExistence type="predicted"/>
<evidence type="ECO:0000313" key="1">
    <source>
        <dbReference type="EMBL" id="OAI24274.1"/>
    </source>
</evidence>
<sequence>MDNDLLIDQARRLYARLAVSQVWLPYPQTGGALRRFEQATERAYGRYLRRLNRCACCHRQRGYECIRLAGHKRIPCLRRPAVAKSRAEQSWRDYRLAG</sequence>
<accession>A0A177P315</accession>
<keyword evidence="2" id="KW-1185">Reference proteome</keyword>
<dbReference type="RefSeq" id="WP_064025540.1">
    <property type="nucleotide sequence ID" value="NZ_LUUK01000050.1"/>
</dbReference>
<reference evidence="2" key="1">
    <citation type="submission" date="2016-03" db="EMBL/GenBank/DDBJ databases">
        <authorList>
            <person name="Heylen K."/>
            <person name="De Vos P."/>
            <person name="Vekeman B."/>
        </authorList>
    </citation>
    <scope>NUCLEOTIDE SEQUENCE [LARGE SCALE GENOMIC DNA]</scope>
    <source>
        <strain evidence="2">R-45383</strain>
    </source>
</reference>
<evidence type="ECO:0000313" key="2">
    <source>
        <dbReference type="Proteomes" id="UP000077628"/>
    </source>
</evidence>
<gene>
    <name evidence="1" type="ORF">A1355_20880</name>
</gene>
<dbReference type="AlphaFoldDB" id="A0A177P315"/>
<protein>
    <submittedName>
        <fullName evidence="1">Uncharacterized protein</fullName>
    </submittedName>
</protein>